<proteinExistence type="predicted"/>
<dbReference type="AlphaFoldDB" id="A0A0K8S7X7"/>
<reference evidence="2" key="1">
    <citation type="submission" date="2014-09" db="EMBL/GenBank/DDBJ databases">
        <authorList>
            <person name="Magalhaes I.L.F."/>
            <person name="Oliveira U."/>
            <person name="Santos F.R."/>
            <person name="Vidigal T.H.D.A."/>
            <person name="Brescovit A.D."/>
            <person name="Santos A.J."/>
        </authorList>
    </citation>
    <scope>NUCLEOTIDE SEQUENCE</scope>
</reference>
<feature type="non-terminal residue" evidence="2">
    <location>
        <position position="127"/>
    </location>
</feature>
<feature type="compositionally biased region" description="Basic and acidic residues" evidence="1">
    <location>
        <begin position="42"/>
        <end position="52"/>
    </location>
</feature>
<feature type="compositionally biased region" description="Basic residues" evidence="1">
    <location>
        <begin position="116"/>
        <end position="127"/>
    </location>
</feature>
<evidence type="ECO:0000313" key="2">
    <source>
        <dbReference type="EMBL" id="JAG49387.1"/>
    </source>
</evidence>
<feature type="region of interest" description="Disordered" evidence="1">
    <location>
        <begin position="42"/>
        <end position="61"/>
    </location>
</feature>
<accession>A0A0K8S7X7</accession>
<sequence>MHTRNRSYRCQTRKCGSLSSRAVVRPKSVVIRKLGEGDKLKTINRSTKESPERCPSGEVAEHESTLNLMSETLMSVADKLEKVFNNPEQGRPVSRPTIKRVYVIKFDDKGSQKTKQPLKSRKKNVQP</sequence>
<dbReference type="EMBL" id="GBRD01016439">
    <property type="protein sequence ID" value="JAG49387.1"/>
    <property type="molecule type" value="Transcribed_RNA"/>
</dbReference>
<evidence type="ECO:0000256" key="1">
    <source>
        <dbReference type="SAM" id="MobiDB-lite"/>
    </source>
</evidence>
<name>A0A0K8S7X7_LYGHE</name>
<protein>
    <submittedName>
        <fullName evidence="2">Uncharacterized protein</fullName>
    </submittedName>
</protein>
<feature type="region of interest" description="Disordered" evidence="1">
    <location>
        <begin position="105"/>
        <end position="127"/>
    </location>
</feature>
<organism evidence="2">
    <name type="scientific">Lygus hesperus</name>
    <name type="common">Western plant bug</name>
    <dbReference type="NCBI Taxonomy" id="30085"/>
    <lineage>
        <taxon>Eukaryota</taxon>
        <taxon>Metazoa</taxon>
        <taxon>Ecdysozoa</taxon>
        <taxon>Arthropoda</taxon>
        <taxon>Hexapoda</taxon>
        <taxon>Insecta</taxon>
        <taxon>Pterygota</taxon>
        <taxon>Neoptera</taxon>
        <taxon>Paraneoptera</taxon>
        <taxon>Hemiptera</taxon>
        <taxon>Heteroptera</taxon>
        <taxon>Panheteroptera</taxon>
        <taxon>Cimicomorpha</taxon>
        <taxon>Miridae</taxon>
        <taxon>Mirini</taxon>
        <taxon>Lygus</taxon>
    </lineage>
</organism>